<dbReference type="SUPFAM" id="SSF49764">
    <property type="entry name" value="HSP20-like chaperones"/>
    <property type="match status" value="1"/>
</dbReference>
<protein>
    <submittedName>
        <fullName evidence="5">Hsp20/alpha crystallin family protein</fullName>
    </submittedName>
</protein>
<evidence type="ECO:0000256" key="2">
    <source>
        <dbReference type="RuleBase" id="RU003616"/>
    </source>
</evidence>
<sequence length="133" mass="14902">MAAEKELQVKEKQQAQQQAEGTRDIPVYIPDVDIYETQDALVMLVDMPGVAPQDVNIDLKDDTLTIRGTVSDYGLGETPVLMEYGVGDYFREFTLGHYIDQSKIEATMKDGVLKLVLPKVDRAKARKIEVKAE</sequence>
<gene>
    <name evidence="5" type="ORF">ENG14_00295</name>
</gene>
<dbReference type="PROSITE" id="PS01031">
    <property type="entry name" value="SHSP"/>
    <property type="match status" value="1"/>
</dbReference>
<comment type="similarity">
    <text evidence="1 2">Belongs to the small heat shock protein (HSP20) family.</text>
</comment>
<dbReference type="EMBL" id="DQZW01000015">
    <property type="protein sequence ID" value="HDL89327.1"/>
    <property type="molecule type" value="Genomic_DNA"/>
</dbReference>
<accession>A0A7C1AKU7</accession>
<name>A0A7C1AKU7_9BACT</name>
<dbReference type="Pfam" id="PF00011">
    <property type="entry name" value="HSP20"/>
    <property type="match status" value="1"/>
</dbReference>
<dbReference type="InterPro" id="IPR008978">
    <property type="entry name" value="HSP20-like_chaperone"/>
</dbReference>
<dbReference type="Gene3D" id="2.60.40.790">
    <property type="match status" value="1"/>
</dbReference>
<feature type="region of interest" description="Disordered" evidence="3">
    <location>
        <begin position="1"/>
        <end position="22"/>
    </location>
</feature>
<dbReference type="PANTHER" id="PTHR11527">
    <property type="entry name" value="HEAT-SHOCK PROTEIN 20 FAMILY MEMBER"/>
    <property type="match status" value="1"/>
</dbReference>
<dbReference type="InterPro" id="IPR002068">
    <property type="entry name" value="A-crystallin/Hsp20_dom"/>
</dbReference>
<evidence type="ECO:0000313" key="5">
    <source>
        <dbReference type="EMBL" id="HDL89327.1"/>
    </source>
</evidence>
<evidence type="ECO:0000256" key="3">
    <source>
        <dbReference type="SAM" id="MobiDB-lite"/>
    </source>
</evidence>
<dbReference type="CDD" id="cd06464">
    <property type="entry name" value="ACD_sHsps-like"/>
    <property type="match status" value="1"/>
</dbReference>
<proteinExistence type="inferred from homology"/>
<reference evidence="5" key="1">
    <citation type="journal article" date="2020" name="mSystems">
        <title>Genome- and Community-Level Interaction Insights into Carbon Utilization and Element Cycling Functions of Hydrothermarchaeota in Hydrothermal Sediment.</title>
        <authorList>
            <person name="Zhou Z."/>
            <person name="Liu Y."/>
            <person name="Xu W."/>
            <person name="Pan J."/>
            <person name="Luo Z.H."/>
            <person name="Li M."/>
        </authorList>
    </citation>
    <scope>NUCLEOTIDE SEQUENCE [LARGE SCALE GENOMIC DNA]</scope>
    <source>
        <strain evidence="5">HyVt-19</strain>
    </source>
</reference>
<evidence type="ECO:0000256" key="1">
    <source>
        <dbReference type="PROSITE-ProRule" id="PRU00285"/>
    </source>
</evidence>
<feature type="domain" description="SHSP" evidence="4">
    <location>
        <begin position="23"/>
        <end position="133"/>
    </location>
</feature>
<organism evidence="5">
    <name type="scientific">Thermodesulforhabdus norvegica</name>
    <dbReference type="NCBI Taxonomy" id="39841"/>
    <lineage>
        <taxon>Bacteria</taxon>
        <taxon>Pseudomonadati</taxon>
        <taxon>Thermodesulfobacteriota</taxon>
        <taxon>Syntrophobacteria</taxon>
        <taxon>Syntrophobacterales</taxon>
        <taxon>Thermodesulforhabdaceae</taxon>
        <taxon>Thermodesulforhabdus</taxon>
    </lineage>
</organism>
<dbReference type="AlphaFoldDB" id="A0A7C1AKU7"/>
<feature type="compositionally biased region" description="Basic and acidic residues" evidence="3">
    <location>
        <begin position="1"/>
        <end position="13"/>
    </location>
</feature>
<comment type="caution">
    <text evidence="5">The sequence shown here is derived from an EMBL/GenBank/DDBJ whole genome shotgun (WGS) entry which is preliminary data.</text>
</comment>
<dbReference type="InterPro" id="IPR031107">
    <property type="entry name" value="Small_HSP"/>
</dbReference>
<dbReference type="Proteomes" id="UP000886355">
    <property type="component" value="Unassembled WGS sequence"/>
</dbReference>
<evidence type="ECO:0000259" key="4">
    <source>
        <dbReference type="PROSITE" id="PS01031"/>
    </source>
</evidence>